<evidence type="ECO:0000256" key="9">
    <source>
        <dbReference type="NCBIfam" id="TIGR01400"/>
    </source>
</evidence>
<feature type="transmembrane region" description="Helical" evidence="10">
    <location>
        <begin position="178"/>
        <end position="200"/>
    </location>
</feature>
<evidence type="ECO:0000256" key="4">
    <source>
        <dbReference type="ARBA" id="ARBA00022475"/>
    </source>
</evidence>
<dbReference type="InterPro" id="IPR006303">
    <property type="entry name" value="FliR"/>
</dbReference>
<feature type="transmembrane region" description="Helical" evidence="10">
    <location>
        <begin position="221"/>
        <end position="247"/>
    </location>
</feature>
<name>A0ABT8TA11_9BACT</name>
<dbReference type="PRINTS" id="PR00953">
    <property type="entry name" value="TYPE3IMRPROT"/>
</dbReference>
<dbReference type="Proteomes" id="UP001171111">
    <property type="component" value="Unassembled WGS sequence"/>
</dbReference>
<evidence type="ECO:0000256" key="2">
    <source>
        <dbReference type="ARBA" id="ARBA00009772"/>
    </source>
</evidence>
<sequence>MEFLQYLSEGNVVTFFLLLLRMSGLVVFFPFFSHMQVPVVIKSAFAFVLTIFLLPFTPVVSTGLSLEYLVLESISELLFGLAAGAMLSICFAALSLAGEQISMVMGFSMANVMDPQTGVQSPLISNVLTLIVLTAFLIADGHHIILQFMAKSVSLLELGSFYPSQNIWSYASKSVVNMFLFGFIISFPILALSLMSDFIFGMLMKTMPQFNLLVVGFPIKIVVAFGVLIATIAAIVKLFVVLLTRVLNDLPFLFF</sequence>
<proteinExistence type="inferred from homology"/>
<accession>A0ABT8TA11</accession>
<dbReference type="NCBIfam" id="TIGR01400">
    <property type="entry name" value="fliR"/>
    <property type="match status" value="1"/>
</dbReference>
<evidence type="ECO:0000256" key="10">
    <source>
        <dbReference type="RuleBase" id="RU362071"/>
    </source>
</evidence>
<comment type="caution">
    <text evidence="11">The sequence shown here is derived from an EMBL/GenBank/DDBJ whole genome shotgun (WGS) entry which is preliminary data.</text>
</comment>
<keyword evidence="11" id="KW-0282">Flagellum</keyword>
<reference evidence="11 12" key="1">
    <citation type="submission" date="2023-06" db="EMBL/GenBank/DDBJ databases">
        <title>Campylobacter magnum sp. nov., isolated from cecal contents of domestic pigs (Sus scrofa domesticus).</title>
        <authorList>
            <person name="Papic B."/>
            <person name="Gruntar I."/>
        </authorList>
    </citation>
    <scope>NUCLEOTIDE SEQUENCE [LARGE SCALE GENOMIC DNA]</scope>
    <source>
        <strain evidence="12">34484-21</strain>
    </source>
</reference>
<keyword evidence="11" id="KW-0966">Cell projection</keyword>
<dbReference type="PANTHER" id="PTHR30065">
    <property type="entry name" value="FLAGELLAR BIOSYNTHETIC PROTEIN FLIR"/>
    <property type="match status" value="1"/>
</dbReference>
<evidence type="ECO:0000256" key="6">
    <source>
        <dbReference type="ARBA" id="ARBA00022989"/>
    </source>
</evidence>
<comment type="similarity">
    <text evidence="2 10">Belongs to the FliR/MopE/SpaR family.</text>
</comment>
<comment type="function">
    <text evidence="1 10">Role in flagellar biosynthesis.</text>
</comment>
<keyword evidence="6 10" id="KW-1133">Transmembrane helix</keyword>
<evidence type="ECO:0000256" key="5">
    <source>
        <dbReference type="ARBA" id="ARBA00022692"/>
    </source>
</evidence>
<evidence type="ECO:0000256" key="7">
    <source>
        <dbReference type="ARBA" id="ARBA00023136"/>
    </source>
</evidence>
<feature type="transmembrane region" description="Helical" evidence="10">
    <location>
        <begin position="77"/>
        <end position="98"/>
    </location>
</feature>
<organism evidence="11 12">
    <name type="scientific">Campylobacter magnus</name>
    <dbReference type="NCBI Taxonomy" id="3026462"/>
    <lineage>
        <taxon>Bacteria</taxon>
        <taxon>Pseudomonadati</taxon>
        <taxon>Campylobacterota</taxon>
        <taxon>Epsilonproteobacteria</taxon>
        <taxon>Campylobacterales</taxon>
        <taxon>Campylobacteraceae</taxon>
        <taxon>Campylobacter</taxon>
    </lineage>
</organism>
<evidence type="ECO:0000256" key="1">
    <source>
        <dbReference type="ARBA" id="ARBA00002578"/>
    </source>
</evidence>
<dbReference type="InterPro" id="IPR002010">
    <property type="entry name" value="T3SS_IM_R"/>
</dbReference>
<dbReference type="PANTHER" id="PTHR30065:SF8">
    <property type="entry name" value="FLAGELLAR BIOSYNTHETIC PROTEIN FLIR"/>
    <property type="match status" value="1"/>
</dbReference>
<feature type="transmembrane region" description="Helical" evidence="10">
    <location>
        <begin position="39"/>
        <end position="57"/>
    </location>
</feature>
<dbReference type="Pfam" id="PF01311">
    <property type="entry name" value="Bac_export_1"/>
    <property type="match status" value="1"/>
</dbReference>
<evidence type="ECO:0000256" key="3">
    <source>
        <dbReference type="ARBA" id="ARBA00021717"/>
    </source>
</evidence>
<gene>
    <name evidence="11" type="primary">fliR</name>
    <name evidence="11" type="ORF">Q2362_08285</name>
</gene>
<keyword evidence="5 10" id="KW-0812">Transmembrane</keyword>
<protein>
    <recommendedName>
        <fullName evidence="3 9">Flagellar biosynthetic protein FliR</fullName>
    </recommendedName>
</protein>
<feature type="transmembrane region" description="Helical" evidence="10">
    <location>
        <begin position="119"/>
        <end position="139"/>
    </location>
</feature>
<keyword evidence="8 10" id="KW-0975">Bacterial flagellum</keyword>
<keyword evidence="12" id="KW-1185">Reference proteome</keyword>
<dbReference type="EMBL" id="JAULJQ010000012">
    <property type="protein sequence ID" value="MDO2410080.1"/>
    <property type="molecule type" value="Genomic_DNA"/>
</dbReference>
<keyword evidence="4 10" id="KW-1003">Cell membrane</keyword>
<dbReference type="RefSeq" id="WP_273929996.1">
    <property type="nucleotide sequence ID" value="NZ_JAQSLL010000001.1"/>
</dbReference>
<evidence type="ECO:0000313" key="12">
    <source>
        <dbReference type="Proteomes" id="UP001171111"/>
    </source>
</evidence>
<evidence type="ECO:0000313" key="11">
    <source>
        <dbReference type="EMBL" id="MDO2410080.1"/>
    </source>
</evidence>
<comment type="subcellular location">
    <subcellularLocation>
        <location evidence="10">Cell membrane</location>
        <topology evidence="10">Multi-pass membrane protein</topology>
    </subcellularLocation>
    <subcellularLocation>
        <location evidence="10">Bacterial flagellum basal body</location>
    </subcellularLocation>
</comment>
<keyword evidence="11" id="KW-0969">Cilium</keyword>
<evidence type="ECO:0000256" key="8">
    <source>
        <dbReference type="ARBA" id="ARBA00023143"/>
    </source>
</evidence>
<keyword evidence="7 10" id="KW-0472">Membrane</keyword>
<feature type="transmembrane region" description="Helical" evidence="10">
    <location>
        <begin position="12"/>
        <end position="32"/>
    </location>
</feature>